<evidence type="ECO:0000256" key="1">
    <source>
        <dbReference type="SAM" id="MobiDB-lite"/>
    </source>
</evidence>
<dbReference type="EC" id="2.1.1.107" evidence="3"/>
<keyword evidence="4" id="KW-1185">Reference proteome</keyword>
<evidence type="ECO:0000313" key="3">
    <source>
        <dbReference type="EMBL" id="MFC4727439.1"/>
    </source>
</evidence>
<reference evidence="4" key="1">
    <citation type="journal article" date="2019" name="Int. J. Syst. Evol. Microbiol.">
        <title>The Global Catalogue of Microorganisms (GCM) 10K type strain sequencing project: providing services to taxonomists for standard genome sequencing and annotation.</title>
        <authorList>
            <consortium name="The Broad Institute Genomics Platform"/>
            <consortium name="The Broad Institute Genome Sequencing Center for Infectious Disease"/>
            <person name="Wu L."/>
            <person name="Ma J."/>
        </authorList>
    </citation>
    <scope>NUCLEOTIDE SEQUENCE [LARGE SCALE GENOMIC DNA]</scope>
    <source>
        <strain evidence="4">CGMCC 1.13574</strain>
    </source>
</reference>
<dbReference type="GO" id="GO:0032259">
    <property type="term" value="P:methylation"/>
    <property type="evidence" value="ECO:0007669"/>
    <property type="project" value="UniProtKB-KW"/>
</dbReference>
<keyword evidence="3" id="KW-0808">Transferase</keyword>
<gene>
    <name evidence="3" type="ORF">ACFO3Q_04545</name>
</gene>
<organism evidence="3 4">
    <name type="scientific">Coralloluteibacterium thermophilum</name>
    <dbReference type="NCBI Taxonomy" id="2707049"/>
    <lineage>
        <taxon>Bacteria</taxon>
        <taxon>Pseudomonadati</taxon>
        <taxon>Pseudomonadota</taxon>
        <taxon>Gammaproteobacteria</taxon>
        <taxon>Lysobacterales</taxon>
        <taxon>Lysobacteraceae</taxon>
        <taxon>Coralloluteibacterium</taxon>
    </lineage>
</organism>
<evidence type="ECO:0000256" key="2">
    <source>
        <dbReference type="SAM" id="Phobius"/>
    </source>
</evidence>
<dbReference type="RefSeq" id="WP_377003449.1">
    <property type="nucleotide sequence ID" value="NZ_JBHSGG010000011.1"/>
</dbReference>
<accession>A0ABV9NIP7</accession>
<dbReference type="Pfam" id="PF04375">
    <property type="entry name" value="HemX"/>
    <property type="match status" value="1"/>
</dbReference>
<protein>
    <submittedName>
        <fullName evidence="3">Uroporphyrinogen-III C-methyltransferase</fullName>
        <ecNumber evidence="3">2.1.1.107</ecNumber>
    </submittedName>
</protein>
<name>A0ABV9NIP7_9GAMM</name>
<proteinExistence type="predicted"/>
<sequence>MSEPTPPIEPQPAPPPRRRSAWPALIALSIVVLALAALAAHGWQQGWLDRLRPQSAAATAAPATPPPADPRIEALEQEGERLRQEQRALDQRLRDTSASLRVVRDEALALAQRAELLEESLARLADVRQRGATALRLDEVELLLSLGGHRLELAGDADAARSAYLAAQGVLARIEDPGYTNLRQSLAQELAALRALPEDPRDVAYGELAALQAALAGLPPAGTAVPDEDAAPQGPVDRLLGRLVRVRRVDDAVPVTAADRAALAHALDVELTLARAALERREEAAFGAALERIDAALAALYAPTPALDERRRRLQALVGRPLRTEMPLLGSTLAQLRGQRAAGSVPAPAPEPLPAAQAPSDDADTP</sequence>
<keyword evidence="2" id="KW-0812">Transmembrane</keyword>
<dbReference type="EMBL" id="JBHSGG010000011">
    <property type="protein sequence ID" value="MFC4727439.1"/>
    <property type="molecule type" value="Genomic_DNA"/>
</dbReference>
<dbReference type="InterPro" id="IPR007470">
    <property type="entry name" value="HemX"/>
</dbReference>
<dbReference type="Proteomes" id="UP001595892">
    <property type="component" value="Unassembled WGS sequence"/>
</dbReference>
<feature type="transmembrane region" description="Helical" evidence="2">
    <location>
        <begin position="20"/>
        <end position="43"/>
    </location>
</feature>
<dbReference type="PANTHER" id="PTHR38043:SF1">
    <property type="entry name" value="PROTEIN HEMX"/>
    <property type="match status" value="1"/>
</dbReference>
<evidence type="ECO:0000313" key="4">
    <source>
        <dbReference type="Proteomes" id="UP001595892"/>
    </source>
</evidence>
<keyword evidence="3" id="KW-0489">Methyltransferase</keyword>
<dbReference type="PANTHER" id="PTHR38043">
    <property type="entry name" value="PROTEIN HEMX"/>
    <property type="match status" value="1"/>
</dbReference>
<keyword evidence="2" id="KW-0472">Membrane</keyword>
<feature type="region of interest" description="Disordered" evidence="1">
    <location>
        <begin position="337"/>
        <end position="366"/>
    </location>
</feature>
<dbReference type="GO" id="GO:0004851">
    <property type="term" value="F:uroporphyrin-III C-methyltransferase activity"/>
    <property type="evidence" value="ECO:0007669"/>
    <property type="project" value="UniProtKB-EC"/>
</dbReference>
<keyword evidence="2" id="KW-1133">Transmembrane helix</keyword>
<comment type="caution">
    <text evidence="3">The sequence shown here is derived from an EMBL/GenBank/DDBJ whole genome shotgun (WGS) entry which is preliminary data.</text>
</comment>